<feature type="chain" id="PRO_5006058457" description="RxLR-like protein" evidence="1">
    <location>
        <begin position="19"/>
        <end position="155"/>
    </location>
</feature>
<sequence>MQFYLALLLLGHILQIKGENMVEKEEKKTMLYTVKSLANQDHESHVATVMSNDTALNDDERGFAIPLMMDPRLIYWAARGVDPHSMFKEKFFDKSFPSLLEDLKFKTWKKTSRKTSLRDRHSYKQAWSCSANGDDREGFGGNEFGAEGAGEDIGV</sequence>
<evidence type="ECO:0008006" key="4">
    <source>
        <dbReference type="Google" id="ProtNLM"/>
    </source>
</evidence>
<proteinExistence type="predicted"/>
<feature type="signal peptide" evidence="1">
    <location>
        <begin position="1"/>
        <end position="18"/>
    </location>
</feature>
<dbReference type="AlphaFoldDB" id="A0A0P1A8E7"/>
<name>A0A0P1A8E7_PLAHL</name>
<dbReference type="GeneID" id="36397283"/>
<evidence type="ECO:0000313" key="3">
    <source>
        <dbReference type="Proteomes" id="UP000054928"/>
    </source>
</evidence>
<protein>
    <recommendedName>
        <fullName evidence="4">RxLR-like protein</fullName>
    </recommendedName>
</protein>
<organism evidence="2 3">
    <name type="scientific">Plasmopara halstedii</name>
    <name type="common">Downy mildew of sunflower</name>
    <dbReference type="NCBI Taxonomy" id="4781"/>
    <lineage>
        <taxon>Eukaryota</taxon>
        <taxon>Sar</taxon>
        <taxon>Stramenopiles</taxon>
        <taxon>Oomycota</taxon>
        <taxon>Peronosporomycetes</taxon>
        <taxon>Peronosporales</taxon>
        <taxon>Peronosporaceae</taxon>
        <taxon>Plasmopara</taxon>
    </lineage>
</organism>
<dbReference type="EMBL" id="CCYD01000182">
    <property type="protein sequence ID" value="CEG36317.1"/>
    <property type="molecule type" value="Genomic_DNA"/>
</dbReference>
<dbReference type="RefSeq" id="XP_024572686.1">
    <property type="nucleotide sequence ID" value="XM_024719468.1"/>
</dbReference>
<keyword evidence="3" id="KW-1185">Reference proteome</keyword>
<evidence type="ECO:0000313" key="2">
    <source>
        <dbReference type="EMBL" id="CEG36317.1"/>
    </source>
</evidence>
<evidence type="ECO:0000256" key="1">
    <source>
        <dbReference type="SAM" id="SignalP"/>
    </source>
</evidence>
<dbReference type="Proteomes" id="UP000054928">
    <property type="component" value="Unassembled WGS sequence"/>
</dbReference>
<keyword evidence="1" id="KW-0732">Signal</keyword>
<reference evidence="3" key="1">
    <citation type="submission" date="2014-09" db="EMBL/GenBank/DDBJ databases">
        <authorList>
            <person name="Sharma Rahul"/>
            <person name="Thines Marco"/>
        </authorList>
    </citation>
    <scope>NUCLEOTIDE SEQUENCE [LARGE SCALE GENOMIC DNA]</scope>
</reference>
<accession>A0A0P1A8E7</accession>